<dbReference type="OrthoDB" id="9984778at2759"/>
<dbReference type="PANTHER" id="PTHR22763">
    <property type="entry name" value="RING ZINC FINGER PROTEIN"/>
    <property type="match status" value="1"/>
</dbReference>
<keyword evidence="19" id="KW-1185">Reference proteome</keyword>
<comment type="subcellular location">
    <subcellularLocation>
        <location evidence="2">Endomembrane system</location>
        <topology evidence="2">Multi-pass membrane protein</topology>
    </subcellularLocation>
</comment>
<dbReference type="GO" id="GO:0008270">
    <property type="term" value="F:zinc ion binding"/>
    <property type="evidence" value="ECO:0007669"/>
    <property type="project" value="UniProtKB-KW"/>
</dbReference>
<evidence type="ECO:0000313" key="18">
    <source>
        <dbReference type="EMBL" id="ORY75140.1"/>
    </source>
</evidence>
<name>A0A1Y2EU98_PROLT</name>
<reference evidence="18 19" key="1">
    <citation type="submission" date="2016-07" db="EMBL/GenBank/DDBJ databases">
        <title>Pervasive Adenine N6-methylation of Active Genes in Fungi.</title>
        <authorList>
            <consortium name="DOE Joint Genome Institute"/>
            <person name="Mondo S.J."/>
            <person name="Dannebaum R.O."/>
            <person name="Kuo R.C."/>
            <person name="Labutti K."/>
            <person name="Haridas S."/>
            <person name="Kuo A."/>
            <person name="Salamov A."/>
            <person name="Ahrendt S.R."/>
            <person name="Lipzen A."/>
            <person name="Sullivan W."/>
            <person name="Andreopoulos W.B."/>
            <person name="Clum A."/>
            <person name="Lindquist E."/>
            <person name="Daum C."/>
            <person name="Ramamoorthy G.K."/>
            <person name="Gryganskyi A."/>
            <person name="Culley D."/>
            <person name="Magnuson J.K."/>
            <person name="James T.Y."/>
            <person name="O'Malley M.A."/>
            <person name="Stajich J.E."/>
            <person name="Spatafora J.W."/>
            <person name="Visel A."/>
            <person name="Grigoriev I.V."/>
        </authorList>
    </citation>
    <scope>NUCLEOTIDE SEQUENCE [LARGE SCALE GENOMIC DNA]</scope>
    <source>
        <strain evidence="18 19">12-1054</strain>
    </source>
</reference>
<protein>
    <recommendedName>
        <fullName evidence="4">RING-type E3 ubiquitin transferase</fullName>
        <ecNumber evidence="4">2.3.2.27</ecNumber>
    </recommendedName>
</protein>
<dbReference type="Pfam" id="PF11145">
    <property type="entry name" value="DUF2921"/>
    <property type="match status" value="2"/>
</dbReference>
<feature type="domain" description="RING-type" evidence="17">
    <location>
        <begin position="588"/>
        <end position="655"/>
    </location>
</feature>
<dbReference type="GO" id="GO:0044695">
    <property type="term" value="C:Dsc E3 ubiquitin ligase complex"/>
    <property type="evidence" value="ECO:0007669"/>
    <property type="project" value="TreeGrafter"/>
</dbReference>
<feature type="transmembrane region" description="Helical" evidence="15">
    <location>
        <begin position="522"/>
        <end position="541"/>
    </location>
</feature>
<dbReference type="STRING" id="56484.A0A1Y2EU98"/>
<keyword evidence="13 15" id="KW-0472">Membrane</keyword>
<feature type="chain" id="PRO_5013299552" description="RING-type E3 ubiquitin transferase" evidence="16">
    <location>
        <begin position="28"/>
        <end position="661"/>
    </location>
</feature>
<evidence type="ECO:0000256" key="15">
    <source>
        <dbReference type="SAM" id="Phobius"/>
    </source>
</evidence>
<evidence type="ECO:0000256" key="5">
    <source>
        <dbReference type="ARBA" id="ARBA00022679"/>
    </source>
</evidence>
<evidence type="ECO:0000256" key="4">
    <source>
        <dbReference type="ARBA" id="ARBA00012483"/>
    </source>
</evidence>
<keyword evidence="8 16" id="KW-0732">Signal</keyword>
<evidence type="ECO:0000256" key="12">
    <source>
        <dbReference type="ARBA" id="ARBA00022989"/>
    </source>
</evidence>
<dbReference type="AlphaFoldDB" id="A0A1Y2EU98"/>
<comment type="caution">
    <text evidence="18">The sequence shown here is derived from an EMBL/GenBank/DDBJ whole genome shotgun (WGS) entry which is preliminary data.</text>
</comment>
<dbReference type="InterPro" id="IPR013083">
    <property type="entry name" value="Znf_RING/FYVE/PHD"/>
</dbReference>
<accession>A0A1Y2EU98</accession>
<organism evidence="18 19">
    <name type="scientific">Protomyces lactucae-debilis</name>
    <dbReference type="NCBI Taxonomy" id="2754530"/>
    <lineage>
        <taxon>Eukaryota</taxon>
        <taxon>Fungi</taxon>
        <taxon>Dikarya</taxon>
        <taxon>Ascomycota</taxon>
        <taxon>Taphrinomycotina</taxon>
        <taxon>Taphrinomycetes</taxon>
        <taxon>Taphrinales</taxon>
        <taxon>Protomycetaceae</taxon>
        <taxon>Protomyces</taxon>
    </lineage>
</organism>
<keyword evidence="9 14" id="KW-0863">Zinc-finger</keyword>
<evidence type="ECO:0000259" key="17">
    <source>
        <dbReference type="PROSITE" id="PS50089"/>
    </source>
</evidence>
<evidence type="ECO:0000256" key="9">
    <source>
        <dbReference type="ARBA" id="ARBA00022771"/>
    </source>
</evidence>
<evidence type="ECO:0000256" key="16">
    <source>
        <dbReference type="SAM" id="SignalP"/>
    </source>
</evidence>
<dbReference type="EMBL" id="MCFI01000027">
    <property type="protein sequence ID" value="ORY75140.1"/>
    <property type="molecule type" value="Genomic_DNA"/>
</dbReference>
<evidence type="ECO:0000313" key="19">
    <source>
        <dbReference type="Proteomes" id="UP000193685"/>
    </source>
</evidence>
<evidence type="ECO:0000256" key="8">
    <source>
        <dbReference type="ARBA" id="ARBA00022729"/>
    </source>
</evidence>
<dbReference type="EC" id="2.3.2.27" evidence="4"/>
<evidence type="ECO:0000256" key="6">
    <source>
        <dbReference type="ARBA" id="ARBA00022692"/>
    </source>
</evidence>
<feature type="transmembrane region" description="Helical" evidence="15">
    <location>
        <begin position="437"/>
        <end position="455"/>
    </location>
</feature>
<evidence type="ECO:0000256" key="11">
    <source>
        <dbReference type="ARBA" id="ARBA00022833"/>
    </source>
</evidence>
<evidence type="ECO:0000256" key="14">
    <source>
        <dbReference type="PROSITE-ProRule" id="PRU00175"/>
    </source>
</evidence>
<dbReference type="PROSITE" id="PS50089">
    <property type="entry name" value="ZF_RING_2"/>
    <property type="match status" value="1"/>
</dbReference>
<feature type="transmembrane region" description="Helical" evidence="15">
    <location>
        <begin position="326"/>
        <end position="348"/>
    </location>
</feature>
<dbReference type="SMART" id="SM00184">
    <property type="entry name" value="RING"/>
    <property type="match status" value="1"/>
</dbReference>
<keyword evidence="11" id="KW-0862">Zinc</keyword>
<evidence type="ECO:0000256" key="2">
    <source>
        <dbReference type="ARBA" id="ARBA00004127"/>
    </source>
</evidence>
<keyword evidence="7" id="KW-0479">Metal-binding</keyword>
<feature type="transmembrane region" description="Helical" evidence="15">
    <location>
        <begin position="296"/>
        <end position="314"/>
    </location>
</feature>
<evidence type="ECO:0000256" key="3">
    <source>
        <dbReference type="ARBA" id="ARBA00004906"/>
    </source>
</evidence>
<evidence type="ECO:0000256" key="1">
    <source>
        <dbReference type="ARBA" id="ARBA00000900"/>
    </source>
</evidence>
<comment type="pathway">
    <text evidence="3">Protein modification; protein ubiquitination.</text>
</comment>
<sequence length="661" mass="74270">MDPSSRYNAPNFFIFLVLFYIISNTNSGDSGLLLEETARKLEHDKTYLGLLKNATYDKRFQVLNHTVTIQQAHLDEIPNLALAYDSHEHLPFYLNASSSLKGSWHSTSHANTTEPFFSGGGKMSASIDDRFIKTAGASRARASFTFTSRSGWSTRDLELQGVHHHESGLLFLASDHTEAGGMFYAPMLANASTFNLTREAAATVLQTRISEQRPYDGVESECNYFAACQLHRTLGTPQALQVAEEEYAYHTGRAYQVLPPVQMSCFVFSEDCHVDVHLQCDGLREVLLNRRAHDHAIFFILIVLAQIGLTTRQMRQTASPSHLWRISLWSIGLQCLLDGYHAVAYFVLGLTLPALFIPLMAAAFLSIMLMTLYGLRYLLFIYRMHRQLVEVAPTQTPATEPTPEASAETLTTGVETPAPLTEAQIERRDLSALYVRFYFALLVLLFVSLQIAYLPQRFRDLSLITGLLLLNSYWLPQVFRHFKRGHRKSLSFTYVGGISACRMSLVLYLFCYNGNVFFQEVNVTAALGIASWVWLQIMLLGGQALFGPRFMVPASWSRSLPSVYDYHAIPAEDEESLLAAQGNDEATCAICMASIDLPHRTVVPDTSPETTTAGLHLLAAGVWRRGFMRTPCKHYYHSDCLETWMQRRLRCPVCRAVLPPA</sequence>
<dbReference type="InterPro" id="IPR050731">
    <property type="entry name" value="HRD1_E3_ubiq-ligases"/>
</dbReference>
<keyword evidence="6 15" id="KW-0812">Transmembrane</keyword>
<evidence type="ECO:0000256" key="7">
    <source>
        <dbReference type="ARBA" id="ARBA00022723"/>
    </source>
</evidence>
<dbReference type="SUPFAM" id="SSF57850">
    <property type="entry name" value="RING/U-box"/>
    <property type="match status" value="1"/>
</dbReference>
<dbReference type="Pfam" id="PF13639">
    <property type="entry name" value="zf-RING_2"/>
    <property type="match status" value="1"/>
</dbReference>
<feature type="signal peptide" evidence="16">
    <location>
        <begin position="1"/>
        <end position="27"/>
    </location>
</feature>
<dbReference type="GO" id="GO:0061630">
    <property type="term" value="F:ubiquitin protein ligase activity"/>
    <property type="evidence" value="ECO:0007669"/>
    <property type="project" value="UniProtKB-EC"/>
</dbReference>
<evidence type="ECO:0000256" key="13">
    <source>
        <dbReference type="ARBA" id="ARBA00023136"/>
    </source>
</evidence>
<dbReference type="OMA" id="MLTPCHH"/>
<dbReference type="InterPro" id="IPR001841">
    <property type="entry name" value="Znf_RING"/>
</dbReference>
<feature type="transmembrane region" description="Helical" evidence="15">
    <location>
        <begin position="491"/>
        <end position="510"/>
    </location>
</feature>
<dbReference type="Gene3D" id="3.30.40.10">
    <property type="entry name" value="Zinc/RING finger domain, C3HC4 (zinc finger)"/>
    <property type="match status" value="1"/>
</dbReference>
<dbReference type="GO" id="GO:0043161">
    <property type="term" value="P:proteasome-mediated ubiquitin-dependent protein catabolic process"/>
    <property type="evidence" value="ECO:0007669"/>
    <property type="project" value="TreeGrafter"/>
</dbReference>
<dbReference type="GO" id="GO:0012505">
    <property type="term" value="C:endomembrane system"/>
    <property type="evidence" value="ECO:0007669"/>
    <property type="project" value="UniProtKB-SubCell"/>
</dbReference>
<evidence type="ECO:0000256" key="10">
    <source>
        <dbReference type="ARBA" id="ARBA00022786"/>
    </source>
</evidence>
<keyword evidence="10" id="KW-0833">Ubl conjugation pathway</keyword>
<proteinExistence type="predicted"/>
<dbReference type="GeneID" id="63788710"/>
<dbReference type="PANTHER" id="PTHR22763:SF162">
    <property type="entry name" value="TRANSMEMBRANE E3 UBIQUITIN-PROTEIN LIGASE 1"/>
    <property type="match status" value="1"/>
</dbReference>
<feature type="transmembrane region" description="Helical" evidence="15">
    <location>
        <begin position="354"/>
        <end position="379"/>
    </location>
</feature>
<comment type="catalytic activity">
    <reaction evidence="1">
        <text>S-ubiquitinyl-[E2 ubiquitin-conjugating enzyme]-L-cysteine + [acceptor protein]-L-lysine = [E2 ubiquitin-conjugating enzyme]-L-cysteine + N(6)-ubiquitinyl-[acceptor protein]-L-lysine.</text>
        <dbReference type="EC" id="2.3.2.27"/>
    </reaction>
</comment>
<dbReference type="InterPro" id="IPR021319">
    <property type="entry name" value="DUF2921"/>
</dbReference>
<dbReference type="RefSeq" id="XP_040722252.1">
    <property type="nucleotide sequence ID" value="XM_040872111.1"/>
</dbReference>
<gene>
    <name evidence="18" type="ORF">BCR37DRAFT_406674</name>
</gene>
<keyword evidence="12 15" id="KW-1133">Transmembrane helix</keyword>
<keyword evidence="5" id="KW-0808">Transferase</keyword>
<dbReference type="Proteomes" id="UP000193685">
    <property type="component" value="Unassembled WGS sequence"/>
</dbReference>